<dbReference type="PROSITE" id="PS50110">
    <property type="entry name" value="RESPONSE_REGULATORY"/>
    <property type="match status" value="1"/>
</dbReference>
<comment type="caution">
    <text evidence="3">The sequence shown here is derived from an EMBL/GenBank/DDBJ whole genome shotgun (WGS) entry which is preliminary data.</text>
</comment>
<dbReference type="Gene3D" id="3.40.50.2300">
    <property type="match status" value="1"/>
</dbReference>
<evidence type="ECO:0000313" key="3">
    <source>
        <dbReference type="EMBL" id="KAB1881354.1"/>
    </source>
</evidence>
<dbReference type="SUPFAM" id="SSF52172">
    <property type="entry name" value="CheY-like"/>
    <property type="match status" value="1"/>
</dbReference>
<dbReference type="EMBL" id="WAAQ01000003">
    <property type="protein sequence ID" value="KAB1881354.1"/>
    <property type="molecule type" value="Genomic_DNA"/>
</dbReference>
<comment type="caution">
    <text evidence="1">Lacks conserved residue(s) required for the propagation of feature annotation.</text>
</comment>
<protein>
    <submittedName>
        <fullName evidence="3">Response regulator transcription factor</fullName>
    </submittedName>
</protein>
<organism evidence="3 4">
    <name type="scientific">Microbacterium maritypicum</name>
    <name type="common">Microbacterium liquefaciens</name>
    <dbReference type="NCBI Taxonomy" id="33918"/>
    <lineage>
        <taxon>Bacteria</taxon>
        <taxon>Bacillati</taxon>
        <taxon>Actinomycetota</taxon>
        <taxon>Actinomycetes</taxon>
        <taxon>Micrococcales</taxon>
        <taxon>Microbacteriaceae</taxon>
        <taxon>Microbacterium</taxon>
    </lineage>
</organism>
<dbReference type="InterPro" id="IPR001789">
    <property type="entry name" value="Sig_transdc_resp-reg_receiver"/>
</dbReference>
<dbReference type="AlphaFoldDB" id="A0AAD3X193"/>
<reference evidence="3 4" key="1">
    <citation type="submission" date="2019-09" db="EMBL/GenBank/DDBJ databases">
        <title>Whole genome sequencing of Microbacterium maritypicum.</title>
        <authorList>
            <person name="Lenchi N."/>
        </authorList>
    </citation>
    <scope>NUCLEOTIDE SEQUENCE [LARGE SCALE GENOMIC DNA]</scope>
    <source>
        <strain evidence="3 4">DSM 12512</strain>
    </source>
</reference>
<dbReference type="InterPro" id="IPR011006">
    <property type="entry name" value="CheY-like_superfamily"/>
</dbReference>
<dbReference type="RefSeq" id="WP_151487293.1">
    <property type="nucleotide sequence ID" value="NZ_BAAAIN010000005.1"/>
</dbReference>
<name>A0AAD3X193_MICMQ</name>
<evidence type="ECO:0000259" key="2">
    <source>
        <dbReference type="PROSITE" id="PS50110"/>
    </source>
</evidence>
<evidence type="ECO:0000256" key="1">
    <source>
        <dbReference type="PROSITE-ProRule" id="PRU00169"/>
    </source>
</evidence>
<feature type="domain" description="Response regulatory" evidence="2">
    <location>
        <begin position="6"/>
        <end position="126"/>
    </location>
</feature>
<accession>A0AAD3X193</accession>
<dbReference type="Proteomes" id="UP000436027">
    <property type="component" value="Unassembled WGS sequence"/>
</dbReference>
<proteinExistence type="predicted"/>
<dbReference type="GO" id="GO:0000160">
    <property type="term" value="P:phosphorelay signal transduction system"/>
    <property type="evidence" value="ECO:0007669"/>
    <property type="project" value="InterPro"/>
</dbReference>
<evidence type="ECO:0000313" key="4">
    <source>
        <dbReference type="Proteomes" id="UP000436027"/>
    </source>
</evidence>
<sequence>MSHTRRAAVVDELVLQRSRIEQLLSGISGLDVVEVCPTLRGFLGWLRHTERTRWPHLLVLSLPFDPLASNDLSALTALREAGIRVLALTSPGTRTTARRVAAAGTDGFVSTADSEDDFVVAATIVLTGGTIMTSP</sequence>
<gene>
    <name evidence="3" type="ORF">F6W70_15845</name>
</gene>